<feature type="compositionally biased region" description="Pro residues" evidence="1">
    <location>
        <begin position="173"/>
        <end position="193"/>
    </location>
</feature>
<dbReference type="AlphaFoldDB" id="A0A3N2GRZ1"/>
<comment type="caution">
    <text evidence="2">The sequence shown here is derived from an EMBL/GenBank/DDBJ whole genome shotgun (WGS) entry which is preliminary data.</text>
</comment>
<feature type="compositionally biased region" description="Polar residues" evidence="1">
    <location>
        <begin position="126"/>
        <end position="141"/>
    </location>
</feature>
<organism evidence="2 3">
    <name type="scientific">Amycolatopsis thermoflava</name>
    <dbReference type="NCBI Taxonomy" id="84480"/>
    <lineage>
        <taxon>Bacteria</taxon>
        <taxon>Bacillati</taxon>
        <taxon>Actinomycetota</taxon>
        <taxon>Actinomycetes</taxon>
        <taxon>Pseudonocardiales</taxon>
        <taxon>Pseudonocardiaceae</taxon>
        <taxon>Amycolatopsis</taxon>
        <taxon>Amycolatopsis methanolica group</taxon>
    </lineage>
</organism>
<evidence type="ECO:0000313" key="2">
    <source>
        <dbReference type="EMBL" id="ROS39411.1"/>
    </source>
</evidence>
<evidence type="ECO:0000313" key="3">
    <source>
        <dbReference type="Proteomes" id="UP000274843"/>
    </source>
</evidence>
<dbReference type="EMBL" id="RKHY01000001">
    <property type="protein sequence ID" value="ROS39411.1"/>
    <property type="molecule type" value="Genomic_DNA"/>
</dbReference>
<feature type="region of interest" description="Disordered" evidence="1">
    <location>
        <begin position="1"/>
        <end position="273"/>
    </location>
</feature>
<feature type="compositionally biased region" description="Basic residues" evidence="1">
    <location>
        <begin position="259"/>
        <end position="273"/>
    </location>
</feature>
<dbReference type="PRINTS" id="PR01217">
    <property type="entry name" value="PRICHEXTENSN"/>
</dbReference>
<dbReference type="Proteomes" id="UP000274843">
    <property type="component" value="Unassembled WGS sequence"/>
</dbReference>
<feature type="compositionally biased region" description="Basic residues" evidence="1">
    <location>
        <begin position="16"/>
        <end position="27"/>
    </location>
</feature>
<feature type="compositionally biased region" description="Polar residues" evidence="1">
    <location>
        <begin position="67"/>
        <end position="82"/>
    </location>
</feature>
<reference evidence="2 3" key="1">
    <citation type="submission" date="2018-11" db="EMBL/GenBank/DDBJ databases">
        <title>Sequencing the genomes of 1000 actinobacteria strains.</title>
        <authorList>
            <person name="Klenk H.-P."/>
        </authorList>
    </citation>
    <scope>NUCLEOTIDE SEQUENCE [LARGE SCALE GENOMIC DNA]</scope>
    <source>
        <strain evidence="2 3">DSM 44348</strain>
    </source>
</reference>
<gene>
    <name evidence="2" type="ORF">EDD35_1716</name>
</gene>
<evidence type="ECO:0000256" key="1">
    <source>
        <dbReference type="SAM" id="MobiDB-lite"/>
    </source>
</evidence>
<accession>A0A3N2GRZ1</accession>
<keyword evidence="3" id="KW-1185">Reference proteome</keyword>
<sequence>MPPAASVHPRDCPGCRRGKPPRRHRRLMPGPTGWQGATPPRDAPPPGARGRQPLHQPHSCRPLHQPRTPTLQAPSHCTNHQHQPPALPAADISPRQPLAPLHQAQEPPAAGPRRRPPRIPPRPRTGANSTVGTPRPTSHRSSPTRDRPTANPHPGCAPRGAPAQQRPTANPSPSAPPPTPHPGRAPDGAPPQQRPTANPSPSAPPATPHPGYAPEGHQRSNAPPPTPHPREGSSARQRQAKPAAPGVDRPAGVLSGRRGGGRFRARCRCVRGR</sequence>
<proteinExistence type="predicted"/>
<name>A0A3N2GRZ1_9PSEU</name>
<protein>
    <submittedName>
        <fullName evidence="2">Uncharacterized protein</fullName>
    </submittedName>
</protein>